<dbReference type="EMBL" id="JAFBDR010000020">
    <property type="protein sequence ID" value="MBM7572683.1"/>
    <property type="molecule type" value="Genomic_DNA"/>
</dbReference>
<organism evidence="1 2">
    <name type="scientific">Aquibacillus albus</name>
    <dbReference type="NCBI Taxonomy" id="1168171"/>
    <lineage>
        <taxon>Bacteria</taxon>
        <taxon>Bacillati</taxon>
        <taxon>Bacillota</taxon>
        <taxon>Bacilli</taxon>
        <taxon>Bacillales</taxon>
        <taxon>Bacillaceae</taxon>
        <taxon>Aquibacillus</taxon>
    </lineage>
</organism>
<reference evidence="1 2" key="1">
    <citation type="submission" date="2021-01" db="EMBL/GenBank/DDBJ databases">
        <title>Genomic Encyclopedia of Type Strains, Phase IV (KMG-IV): sequencing the most valuable type-strain genomes for metagenomic binning, comparative biology and taxonomic classification.</title>
        <authorList>
            <person name="Goeker M."/>
        </authorList>
    </citation>
    <scope>NUCLEOTIDE SEQUENCE [LARGE SCALE GENOMIC DNA]</scope>
    <source>
        <strain evidence="1 2">DSM 23711</strain>
    </source>
</reference>
<protein>
    <submittedName>
        <fullName evidence="1">Competence protein ComK</fullName>
    </submittedName>
</protein>
<proteinExistence type="predicted"/>
<dbReference type="InterPro" id="IPR010461">
    <property type="entry name" value="ComK"/>
</dbReference>
<sequence length="163" mass="18816">MPNILPTYDVNEKTIALLPSRQVEYDTIVMEADQRLFVRQTPLEIIKMACLKAGSSYEGCRASLMYLTNSRKKVPIPILLEKNIYAFPTHSPTNFNCQWLFYHHIASIKPHPSSKKTHHRATITFKNGQNLAMNESYYRLIKQMYRTAECITMLSSSSHSIFV</sequence>
<name>A0ABS2N3H1_9BACI</name>
<gene>
    <name evidence="1" type="ORF">JOC48_003214</name>
</gene>
<dbReference type="Pfam" id="PF06338">
    <property type="entry name" value="ComK"/>
    <property type="match status" value="1"/>
</dbReference>
<comment type="caution">
    <text evidence="1">The sequence shown here is derived from an EMBL/GenBank/DDBJ whole genome shotgun (WGS) entry which is preliminary data.</text>
</comment>
<evidence type="ECO:0000313" key="1">
    <source>
        <dbReference type="EMBL" id="MBM7572683.1"/>
    </source>
</evidence>
<accession>A0ABS2N3H1</accession>
<evidence type="ECO:0000313" key="2">
    <source>
        <dbReference type="Proteomes" id="UP001296943"/>
    </source>
</evidence>
<keyword evidence="2" id="KW-1185">Reference proteome</keyword>
<dbReference type="RefSeq" id="WP_204501265.1">
    <property type="nucleotide sequence ID" value="NZ_JAFBDR010000020.1"/>
</dbReference>
<dbReference type="Proteomes" id="UP001296943">
    <property type="component" value="Unassembled WGS sequence"/>
</dbReference>